<sequence>MSCEGRTKQQKRKRVEEESFSQKTRSPRCGETQLNASSAHPGNDSPCVSRALEDTEVALLEALLPGASYSSQTSSTWPALFDGASGASDDYLLRNVSFDDASTLGRDSPAQTASVNSSPDTIYSCDEDHVTQQSPHPQIMITQSSADTWTSKVGESQQAFTIYSSSTITQRKYKGPSSHQAFAQWFQLNSHVLDKDLSEHFRQGSRHSEDMDMPPFLSMPALCPDWEAYVNAYLDEVAPIYPIVGREVIIRAGTYLARFAALEHNPVSERPTMACLYACIALGARTKGHTVVAQAYIEAACSLTGYLTSQPYLESAQALLLMAIDHRGREKIGAAFLLVRQAISILNSMGLHRTPFYGNDQLSVPRQQSDRRIWYIAYALEKTMAMEEGRPSSTYERMSDEIVCATKTRSCSDPWKAFVDLGVIQSKISEQFFDQQSWAVSPDHERLLALQGELDEKLTQWSDNLPEPLRPRRGLVNCPQRLLAFRTVLSFNFHHALIALHRTALIGDFTASVATSERHDSKPHNARRLERSEGICANSARDIITTYLDFIEHKQSSPLITLNQPLLAVHVLTIYNLKYPDAWSAEADLQLLCSGIEAIKDAYETIGLPAGFCSMLDTLRHAATRHKEPYISSAPPSQQGEGSIAANSKYQNQVAQVGELSFDMANTDGFADQLRAESSLNLRAVGDDIDDVLMGTWLDTPHLLDEEILDFSLWASEERTDIVPQTLNET</sequence>
<evidence type="ECO:0000256" key="1">
    <source>
        <dbReference type="ARBA" id="ARBA00004123"/>
    </source>
</evidence>
<name>A0A074YQE7_AURSE</name>
<evidence type="ECO:0000256" key="5">
    <source>
        <dbReference type="SAM" id="MobiDB-lite"/>
    </source>
</evidence>
<keyword evidence="3" id="KW-0238">DNA-binding</keyword>
<evidence type="ECO:0000313" key="7">
    <source>
        <dbReference type="EMBL" id="KEQ96307.1"/>
    </source>
</evidence>
<dbReference type="HOGENOM" id="CLU_392300_0_0_1"/>
<dbReference type="GO" id="GO:0008270">
    <property type="term" value="F:zinc ion binding"/>
    <property type="evidence" value="ECO:0007669"/>
    <property type="project" value="InterPro"/>
</dbReference>
<keyword evidence="4" id="KW-0539">Nucleus</keyword>
<dbReference type="STRING" id="1043005.A0A074YQE7"/>
<gene>
    <name evidence="7" type="ORF">AUEXF2481DRAFT_3829</name>
</gene>
<feature type="compositionally biased region" description="Polar residues" evidence="5">
    <location>
        <begin position="109"/>
        <end position="121"/>
    </location>
</feature>
<feature type="region of interest" description="Disordered" evidence="5">
    <location>
        <begin position="1"/>
        <end position="48"/>
    </location>
</feature>
<accession>A0A074YQE7</accession>
<dbReference type="RefSeq" id="XP_013344782.1">
    <property type="nucleotide sequence ID" value="XM_013489328.1"/>
</dbReference>
<reference evidence="7 8" key="1">
    <citation type="journal article" date="2014" name="BMC Genomics">
        <title>Genome sequencing of four Aureobasidium pullulans varieties: biotechnological potential, stress tolerance, and description of new species.</title>
        <authorList>
            <person name="Gostin Ar C."/>
            <person name="Ohm R.A."/>
            <person name="Kogej T."/>
            <person name="Sonjak S."/>
            <person name="Turk M."/>
            <person name="Zajc J."/>
            <person name="Zalar P."/>
            <person name="Grube M."/>
            <person name="Sun H."/>
            <person name="Han J."/>
            <person name="Sharma A."/>
            <person name="Chiniquy J."/>
            <person name="Ngan C.Y."/>
            <person name="Lipzen A."/>
            <person name="Barry K."/>
            <person name="Grigoriev I.V."/>
            <person name="Gunde-Cimerman N."/>
        </authorList>
    </citation>
    <scope>NUCLEOTIDE SEQUENCE [LARGE SCALE GENOMIC DNA]</scope>
    <source>
        <strain evidence="7 8">EXF-2481</strain>
    </source>
</reference>
<dbReference type="PANTHER" id="PTHR46910:SF3">
    <property type="entry name" value="HALOTOLERANCE PROTEIN 9-RELATED"/>
    <property type="match status" value="1"/>
</dbReference>
<dbReference type="CDD" id="cd12148">
    <property type="entry name" value="fungal_TF_MHR"/>
    <property type="match status" value="1"/>
</dbReference>
<organism evidence="7 8">
    <name type="scientific">Aureobasidium subglaciale (strain EXF-2481)</name>
    <name type="common">Aureobasidium pullulans var. subglaciale</name>
    <dbReference type="NCBI Taxonomy" id="1043005"/>
    <lineage>
        <taxon>Eukaryota</taxon>
        <taxon>Fungi</taxon>
        <taxon>Dikarya</taxon>
        <taxon>Ascomycota</taxon>
        <taxon>Pezizomycotina</taxon>
        <taxon>Dothideomycetes</taxon>
        <taxon>Dothideomycetidae</taxon>
        <taxon>Dothideales</taxon>
        <taxon>Saccotheciaceae</taxon>
        <taxon>Aureobasidium</taxon>
    </lineage>
</organism>
<dbReference type="PANTHER" id="PTHR46910">
    <property type="entry name" value="TRANSCRIPTION FACTOR PDR1"/>
    <property type="match status" value="1"/>
</dbReference>
<dbReference type="EMBL" id="KL584756">
    <property type="protein sequence ID" value="KEQ96307.1"/>
    <property type="molecule type" value="Genomic_DNA"/>
</dbReference>
<comment type="subcellular location">
    <subcellularLocation>
        <location evidence="1">Nucleus</location>
    </subcellularLocation>
</comment>
<dbReference type="InterPro" id="IPR007219">
    <property type="entry name" value="XnlR_reg_dom"/>
</dbReference>
<dbReference type="Pfam" id="PF04082">
    <property type="entry name" value="Fungal_trans"/>
    <property type="match status" value="1"/>
</dbReference>
<dbReference type="OMA" id="HIAYRAG"/>
<evidence type="ECO:0000256" key="2">
    <source>
        <dbReference type="ARBA" id="ARBA00022723"/>
    </source>
</evidence>
<dbReference type="GO" id="GO:0006351">
    <property type="term" value="P:DNA-templated transcription"/>
    <property type="evidence" value="ECO:0007669"/>
    <property type="project" value="InterPro"/>
</dbReference>
<dbReference type="InParanoid" id="A0A074YQE7"/>
<dbReference type="GO" id="GO:0003700">
    <property type="term" value="F:DNA-binding transcription factor activity"/>
    <property type="evidence" value="ECO:0007669"/>
    <property type="project" value="InterPro"/>
</dbReference>
<keyword evidence="2" id="KW-0479">Metal-binding</keyword>
<protein>
    <recommendedName>
        <fullName evidence="6">Xylanolytic transcriptional activator regulatory domain-containing protein</fullName>
    </recommendedName>
</protein>
<dbReference type="OrthoDB" id="3037908at2759"/>
<evidence type="ECO:0000256" key="3">
    <source>
        <dbReference type="ARBA" id="ARBA00023125"/>
    </source>
</evidence>
<dbReference type="Proteomes" id="UP000030641">
    <property type="component" value="Unassembled WGS sequence"/>
</dbReference>
<dbReference type="GO" id="GO:0003677">
    <property type="term" value="F:DNA binding"/>
    <property type="evidence" value="ECO:0007669"/>
    <property type="project" value="UniProtKB-KW"/>
</dbReference>
<keyword evidence="8" id="KW-1185">Reference proteome</keyword>
<proteinExistence type="predicted"/>
<feature type="domain" description="Xylanolytic transcriptional activator regulatory" evidence="6">
    <location>
        <begin position="231"/>
        <end position="396"/>
    </location>
</feature>
<evidence type="ECO:0000259" key="6">
    <source>
        <dbReference type="Pfam" id="PF04082"/>
    </source>
</evidence>
<feature type="region of interest" description="Disordered" evidence="5">
    <location>
        <begin position="102"/>
        <end position="134"/>
    </location>
</feature>
<dbReference type="InterPro" id="IPR050987">
    <property type="entry name" value="AtrR-like"/>
</dbReference>
<dbReference type="GeneID" id="25366066"/>
<evidence type="ECO:0000256" key="4">
    <source>
        <dbReference type="ARBA" id="ARBA00023242"/>
    </source>
</evidence>
<evidence type="ECO:0000313" key="8">
    <source>
        <dbReference type="Proteomes" id="UP000030641"/>
    </source>
</evidence>
<dbReference type="GO" id="GO:0005634">
    <property type="term" value="C:nucleus"/>
    <property type="evidence" value="ECO:0007669"/>
    <property type="project" value="UniProtKB-SubCell"/>
</dbReference>
<dbReference type="AlphaFoldDB" id="A0A074YQE7"/>